<gene>
    <name evidence="1" type="ORF">DFH05DRAFT_1459319</name>
</gene>
<dbReference type="PROSITE" id="PS51257">
    <property type="entry name" value="PROKAR_LIPOPROTEIN"/>
    <property type="match status" value="1"/>
</dbReference>
<name>A0A9W8P292_9AGAR</name>
<organism evidence="1 2">
    <name type="scientific">Lentinula detonsa</name>
    <dbReference type="NCBI Taxonomy" id="2804962"/>
    <lineage>
        <taxon>Eukaryota</taxon>
        <taxon>Fungi</taxon>
        <taxon>Dikarya</taxon>
        <taxon>Basidiomycota</taxon>
        <taxon>Agaricomycotina</taxon>
        <taxon>Agaricomycetes</taxon>
        <taxon>Agaricomycetidae</taxon>
        <taxon>Agaricales</taxon>
        <taxon>Marasmiineae</taxon>
        <taxon>Omphalotaceae</taxon>
        <taxon>Lentinula</taxon>
    </lineage>
</organism>
<keyword evidence="2" id="KW-1185">Reference proteome</keyword>
<sequence length="139" mass="15692">MEEIYRRAFLKVTVRPQIPPGNVSSGACQGVFLAVLEEYSQWINTDPKYTEVVGRVVKYQKLNVFTFGQGGRSRSCCVKAVRLDLDNQEPMIERSTNEFILTGSYTKVEVVGKYEYEMEVTLITGLKSASFPKAIFSMS</sequence>
<proteinExistence type="predicted"/>
<protein>
    <submittedName>
        <fullName evidence="1">Uncharacterized protein</fullName>
    </submittedName>
</protein>
<accession>A0A9W8P292</accession>
<dbReference type="EMBL" id="JANVFU010000005">
    <property type="protein sequence ID" value="KAJ3745565.1"/>
    <property type="molecule type" value="Genomic_DNA"/>
</dbReference>
<evidence type="ECO:0000313" key="2">
    <source>
        <dbReference type="Proteomes" id="UP001142393"/>
    </source>
</evidence>
<dbReference type="Proteomes" id="UP001142393">
    <property type="component" value="Unassembled WGS sequence"/>
</dbReference>
<reference evidence="1 2" key="1">
    <citation type="journal article" date="2023" name="Proc. Natl. Acad. Sci. U.S.A.">
        <title>A global phylogenomic analysis of the shiitake genus Lentinula.</title>
        <authorList>
            <person name="Sierra-Patev S."/>
            <person name="Min B."/>
            <person name="Naranjo-Ortiz M."/>
            <person name="Looney B."/>
            <person name="Konkel Z."/>
            <person name="Slot J.C."/>
            <person name="Sakamoto Y."/>
            <person name="Steenwyk J.L."/>
            <person name="Rokas A."/>
            <person name="Carro J."/>
            <person name="Camarero S."/>
            <person name="Ferreira P."/>
            <person name="Molpeceres G."/>
            <person name="Ruiz-Duenas F.J."/>
            <person name="Serrano A."/>
            <person name="Henrissat B."/>
            <person name="Drula E."/>
            <person name="Hughes K.W."/>
            <person name="Mata J.L."/>
            <person name="Ishikawa N.K."/>
            <person name="Vargas-Isla R."/>
            <person name="Ushijima S."/>
            <person name="Smith C.A."/>
            <person name="Donoghue J."/>
            <person name="Ahrendt S."/>
            <person name="Andreopoulos W."/>
            <person name="He G."/>
            <person name="LaButti K."/>
            <person name="Lipzen A."/>
            <person name="Ng V."/>
            <person name="Riley R."/>
            <person name="Sandor L."/>
            <person name="Barry K."/>
            <person name="Martinez A.T."/>
            <person name="Xiao Y."/>
            <person name="Gibbons J.G."/>
            <person name="Terashima K."/>
            <person name="Grigoriev I.V."/>
            <person name="Hibbett D."/>
        </authorList>
    </citation>
    <scope>NUCLEOTIDE SEQUENCE [LARGE SCALE GENOMIC DNA]</scope>
    <source>
        <strain evidence="1 2">TFB7810</strain>
    </source>
</reference>
<dbReference type="AlphaFoldDB" id="A0A9W8P292"/>
<evidence type="ECO:0000313" key="1">
    <source>
        <dbReference type="EMBL" id="KAJ3745565.1"/>
    </source>
</evidence>
<comment type="caution">
    <text evidence="1">The sequence shown here is derived from an EMBL/GenBank/DDBJ whole genome shotgun (WGS) entry which is preliminary data.</text>
</comment>